<protein>
    <recommendedName>
        <fullName evidence="3">Protein kinase domain-containing protein</fullName>
    </recommendedName>
</protein>
<reference evidence="1 2" key="1">
    <citation type="submission" date="2016-10" db="EMBL/GenBank/DDBJ databases">
        <authorList>
            <person name="de Groot N.N."/>
        </authorList>
    </citation>
    <scope>NUCLEOTIDE SEQUENCE [LARGE SCALE GENOMIC DNA]</scope>
    <source>
        <strain evidence="1 2">CPCC 202808</strain>
    </source>
</reference>
<dbReference type="STRING" id="504797.SAMN05421678_11823"/>
<sequence length="331" mass="36759">MTLWRLLRRMFIRLRGAFAPTPPLPPPAANPLRPGHPPNTTVNAGQRVAWRRSSVARARVRGRGGQVGSGGQGTIHEIPGRPDAVMKRFSAPIPGAVSGFRQVMVRGDSVRNAIGTTRVQLCWPEEVEASGSELRGYVMPRIQSEFYFDVKGRARERSLDWAVSVQKAFVIPFSVTGQDRLELVRLISRWLKSMHDHNLVYGDLSWKNVAFSVSPEIRVSIFDFDSTRLIGAPSFTGHGALHTIDWTDPAAVDGPPTLDSDRYRFAALAFRLLVSKDLRASIDPETVPRSLPGLHDTDVQRLTRLWRRACGPSGTRPTLVEWCSALDVPVN</sequence>
<dbReference type="Gene3D" id="1.10.510.10">
    <property type="entry name" value="Transferase(Phosphotransferase) domain 1"/>
    <property type="match status" value="1"/>
</dbReference>
<evidence type="ECO:0008006" key="3">
    <source>
        <dbReference type="Google" id="ProtNLM"/>
    </source>
</evidence>
<evidence type="ECO:0000313" key="1">
    <source>
        <dbReference type="EMBL" id="SFH44600.1"/>
    </source>
</evidence>
<dbReference type="Proteomes" id="UP000199052">
    <property type="component" value="Unassembled WGS sequence"/>
</dbReference>
<evidence type="ECO:0000313" key="2">
    <source>
        <dbReference type="Proteomes" id="UP000199052"/>
    </source>
</evidence>
<proteinExistence type="predicted"/>
<accession>A0A1I3A3Y5</accession>
<gene>
    <name evidence="1" type="ORF">SAMN05421678_11823</name>
</gene>
<dbReference type="InterPro" id="IPR011009">
    <property type="entry name" value="Kinase-like_dom_sf"/>
</dbReference>
<dbReference type="EMBL" id="FOOI01000018">
    <property type="protein sequence ID" value="SFH44600.1"/>
    <property type="molecule type" value="Genomic_DNA"/>
</dbReference>
<dbReference type="AlphaFoldDB" id="A0A1I3A3Y5"/>
<organism evidence="1 2">
    <name type="scientific">Actinopolymorpha cephalotaxi</name>
    <dbReference type="NCBI Taxonomy" id="504797"/>
    <lineage>
        <taxon>Bacteria</taxon>
        <taxon>Bacillati</taxon>
        <taxon>Actinomycetota</taxon>
        <taxon>Actinomycetes</taxon>
        <taxon>Propionibacteriales</taxon>
        <taxon>Actinopolymorphaceae</taxon>
        <taxon>Actinopolymorpha</taxon>
    </lineage>
</organism>
<dbReference type="SUPFAM" id="SSF56112">
    <property type="entry name" value="Protein kinase-like (PK-like)"/>
    <property type="match status" value="1"/>
</dbReference>
<name>A0A1I3A3Y5_9ACTN</name>